<accession>A0A6C0IGD8</accession>
<dbReference type="AlphaFoldDB" id="A0A6C0IGD8"/>
<organism evidence="1">
    <name type="scientific">viral metagenome</name>
    <dbReference type="NCBI Taxonomy" id="1070528"/>
    <lineage>
        <taxon>unclassified sequences</taxon>
        <taxon>metagenomes</taxon>
        <taxon>organismal metagenomes</taxon>
    </lineage>
</organism>
<proteinExistence type="predicted"/>
<dbReference type="EMBL" id="MN740171">
    <property type="protein sequence ID" value="QHT91879.1"/>
    <property type="molecule type" value="Genomic_DNA"/>
</dbReference>
<protein>
    <submittedName>
        <fullName evidence="1">Uncharacterized protein</fullName>
    </submittedName>
</protein>
<evidence type="ECO:0000313" key="1">
    <source>
        <dbReference type="EMBL" id="QHT91879.1"/>
    </source>
</evidence>
<reference evidence="1" key="1">
    <citation type="journal article" date="2020" name="Nature">
        <title>Giant virus diversity and host interactions through global metagenomics.</title>
        <authorList>
            <person name="Schulz F."/>
            <person name="Roux S."/>
            <person name="Paez-Espino D."/>
            <person name="Jungbluth S."/>
            <person name="Walsh D.A."/>
            <person name="Denef V.J."/>
            <person name="McMahon K.D."/>
            <person name="Konstantinidis K.T."/>
            <person name="Eloe-Fadrosh E.A."/>
            <person name="Kyrpides N.C."/>
            <person name="Woyke T."/>
        </authorList>
    </citation>
    <scope>NUCLEOTIDE SEQUENCE</scope>
    <source>
        <strain evidence="1">GVMAG-M-3300023184-86</strain>
    </source>
</reference>
<name>A0A6C0IGD8_9ZZZZ</name>
<sequence>MSITFSSCFYILKSKFDETTYINWMNNFISIVNEFYLVIYTDEKSVKYIDTKNNPRIKIIIKNVDQFYTYKYKELWIKNHAKNNLLNSRVEWEVNMLWNEKIWFTNETCKNKYFDTDYYGWCDIGYFRNRGNDINTSNLMKWGNNSKIGKINKNTVLYGLVNRNLQYVNSLQNTINNKNTIGLPTIPILEDQYSIAGGFFISHKDKIEWWVETYYKKLDLYLTNNYLVKDDQIIIADCIFSQSSDFCLLQENNPYDNWFMFQRFLQ</sequence>